<dbReference type="InterPro" id="IPR006521">
    <property type="entry name" value="Tail_protein_I"/>
</dbReference>
<feature type="region of interest" description="Disordered" evidence="1">
    <location>
        <begin position="171"/>
        <end position="285"/>
    </location>
</feature>
<dbReference type="EMBL" id="BAAAOH010000001">
    <property type="protein sequence ID" value="GAA1974913.1"/>
    <property type="molecule type" value="Genomic_DNA"/>
</dbReference>
<sequence length="285" mass="29796">MQAERIARLLPEVYQRTIVAGTPIATLLEVMAQLQDPVEEVLAQLPDYFDPQLTPDRFVPFLARWVDLARWLDDTSGGFDSGVGRLRQVVAGAAHLSRIRGTAQGLRDALEWATGVSGVRIDEEVPDAAGRIRPFHVVVRLPKEAVVHQMLVQRIVQQEKPAHVTAEVVFENGPETSPPEPVPEEAPVAPTLPVGGPAAPPEPSFPGSEPAPVLTGAPEAEPPAGPEPESPTPAVVAPAATVDGDAPTVVIARPPAAAPGPAPATAPAPVPAPAPPPPEPEEPPA</sequence>
<proteinExistence type="predicted"/>
<dbReference type="Pfam" id="PF09684">
    <property type="entry name" value="Tail_P2_I"/>
    <property type="match status" value="1"/>
</dbReference>
<keyword evidence="3" id="KW-1185">Reference proteome</keyword>
<evidence type="ECO:0000313" key="2">
    <source>
        <dbReference type="EMBL" id="GAA1974913.1"/>
    </source>
</evidence>
<reference evidence="2 3" key="1">
    <citation type="journal article" date="2019" name="Int. J. Syst. Evol. Microbiol.">
        <title>The Global Catalogue of Microorganisms (GCM) 10K type strain sequencing project: providing services to taxonomists for standard genome sequencing and annotation.</title>
        <authorList>
            <consortium name="The Broad Institute Genomics Platform"/>
            <consortium name="The Broad Institute Genome Sequencing Center for Infectious Disease"/>
            <person name="Wu L."/>
            <person name="Ma J."/>
        </authorList>
    </citation>
    <scope>NUCLEOTIDE SEQUENCE [LARGE SCALE GENOMIC DNA]</scope>
    <source>
        <strain evidence="2 3">JCM 14902</strain>
    </source>
</reference>
<accession>A0ABN2RU64</accession>
<evidence type="ECO:0000256" key="1">
    <source>
        <dbReference type="SAM" id="MobiDB-lite"/>
    </source>
</evidence>
<feature type="compositionally biased region" description="Pro residues" evidence="1">
    <location>
        <begin position="220"/>
        <end position="231"/>
    </location>
</feature>
<comment type="caution">
    <text evidence="2">The sequence shown here is derived from an EMBL/GenBank/DDBJ whole genome shotgun (WGS) entry which is preliminary data.</text>
</comment>
<feature type="compositionally biased region" description="Low complexity" evidence="1">
    <location>
        <begin position="232"/>
        <end position="255"/>
    </location>
</feature>
<protein>
    <recommendedName>
        <fullName evidence="4">Phage tail protein</fullName>
    </recommendedName>
</protein>
<dbReference type="Proteomes" id="UP001500326">
    <property type="component" value="Unassembled WGS sequence"/>
</dbReference>
<dbReference type="InterPro" id="IPR011748">
    <property type="entry name" value="Unchr_phage_tail-like"/>
</dbReference>
<evidence type="ECO:0008006" key="4">
    <source>
        <dbReference type="Google" id="ProtNLM"/>
    </source>
</evidence>
<feature type="compositionally biased region" description="Pro residues" evidence="1">
    <location>
        <begin position="256"/>
        <end position="278"/>
    </location>
</feature>
<dbReference type="NCBIfam" id="TIGR02242">
    <property type="entry name" value="tail_TIGR02242"/>
    <property type="match status" value="1"/>
</dbReference>
<gene>
    <name evidence="2" type="ORF">GCM10009777_04710</name>
</gene>
<dbReference type="RefSeq" id="WP_344058150.1">
    <property type="nucleotide sequence ID" value="NZ_BAAAOH010000001.1"/>
</dbReference>
<organism evidence="2 3">
    <name type="scientific">Microbacterium pumilum</name>
    <dbReference type="NCBI Taxonomy" id="344165"/>
    <lineage>
        <taxon>Bacteria</taxon>
        <taxon>Bacillati</taxon>
        <taxon>Actinomycetota</taxon>
        <taxon>Actinomycetes</taxon>
        <taxon>Micrococcales</taxon>
        <taxon>Microbacteriaceae</taxon>
        <taxon>Microbacterium</taxon>
    </lineage>
</organism>
<name>A0ABN2RU64_9MICO</name>
<evidence type="ECO:0000313" key="3">
    <source>
        <dbReference type="Proteomes" id="UP001500326"/>
    </source>
</evidence>